<evidence type="ECO:0000313" key="2">
    <source>
        <dbReference type="Proteomes" id="UP000291130"/>
    </source>
</evidence>
<keyword evidence="2" id="KW-1185">Reference proteome</keyword>
<gene>
    <name evidence="1" type="ORF">EXN22_26085</name>
</gene>
<evidence type="ECO:0000313" key="1">
    <source>
        <dbReference type="EMBL" id="QBF28987.1"/>
    </source>
</evidence>
<protein>
    <submittedName>
        <fullName evidence="1">Uncharacterized protein</fullName>
    </submittedName>
</protein>
<dbReference type="Proteomes" id="UP000291130">
    <property type="component" value="Chromosome"/>
</dbReference>
<proteinExistence type="predicted"/>
<dbReference type="KEGG" id="ptk:EXN22_26085"/>
<dbReference type="EMBL" id="CP035952">
    <property type="protein sequence ID" value="QBF28987.1"/>
    <property type="molecule type" value="Genomic_DNA"/>
</dbReference>
<dbReference type="OrthoDB" id="6447821at2"/>
<name>A0A411MQG8_9PSED</name>
<dbReference type="RefSeq" id="WP_130266727.1">
    <property type="nucleotide sequence ID" value="NZ_CP035952.1"/>
</dbReference>
<dbReference type="AlphaFoldDB" id="A0A411MQG8"/>
<sequence>MNKGVAVKIHWTDEDKGGKSILPQGTPYYVITDLLEGRSGVKTNWSLVLEVENNSEGNHSRTGTGRAYFLVEDAPTSLLKSGYSLIVHEGRKQVARVEVI</sequence>
<reference evidence="1 2" key="1">
    <citation type="submission" date="2019-02" db="EMBL/GenBank/DDBJ databases">
        <title>Complete genome sequence of Pseudomonas sp. SNU WT1 isolated from rainbow trout.</title>
        <authorList>
            <person name="Oh W.T."/>
            <person name="Park S.C."/>
        </authorList>
    </citation>
    <scope>NUCLEOTIDE SEQUENCE [LARGE SCALE GENOMIC DNA]</scope>
    <source>
        <strain evidence="1 2">SNU WT1</strain>
    </source>
</reference>
<organism evidence="1 2">
    <name type="scientific">Pseudomonas tructae</name>
    <dbReference type="NCBI Taxonomy" id="2518644"/>
    <lineage>
        <taxon>Bacteria</taxon>
        <taxon>Pseudomonadati</taxon>
        <taxon>Pseudomonadota</taxon>
        <taxon>Gammaproteobacteria</taxon>
        <taxon>Pseudomonadales</taxon>
        <taxon>Pseudomonadaceae</taxon>
        <taxon>Pseudomonas</taxon>
    </lineage>
</organism>
<accession>A0A411MQG8</accession>